<dbReference type="Gene3D" id="3.30.420.10">
    <property type="entry name" value="Ribonuclease H-like superfamily/Ribonuclease H"/>
    <property type="match status" value="1"/>
</dbReference>
<evidence type="ECO:0000259" key="1">
    <source>
        <dbReference type="Pfam" id="PF10108"/>
    </source>
</evidence>
<dbReference type="InterPro" id="IPR019288">
    <property type="entry name" value="3'-5'_exonuclease_PolB-like"/>
</dbReference>
<dbReference type="AlphaFoldDB" id="A0A1G2CEI3"/>
<organism evidence="2 3">
    <name type="scientific">Candidatus Liptonbacteria bacterium RIFCSPLOWO2_01_FULL_52_25</name>
    <dbReference type="NCBI Taxonomy" id="1798650"/>
    <lineage>
        <taxon>Bacteria</taxon>
        <taxon>Candidatus Liptoniibacteriota</taxon>
    </lineage>
</organism>
<dbReference type="InterPro" id="IPR036397">
    <property type="entry name" value="RNaseH_sf"/>
</dbReference>
<gene>
    <name evidence="2" type="ORF">A2945_03250</name>
</gene>
<reference evidence="2 3" key="1">
    <citation type="journal article" date="2016" name="Nat. Commun.">
        <title>Thousands of microbial genomes shed light on interconnected biogeochemical processes in an aquifer system.</title>
        <authorList>
            <person name="Anantharaman K."/>
            <person name="Brown C.T."/>
            <person name="Hug L.A."/>
            <person name="Sharon I."/>
            <person name="Castelle C.J."/>
            <person name="Probst A.J."/>
            <person name="Thomas B.C."/>
            <person name="Singh A."/>
            <person name="Wilkins M.J."/>
            <person name="Karaoz U."/>
            <person name="Brodie E.L."/>
            <person name="Williams K.H."/>
            <person name="Hubbard S.S."/>
            <person name="Banfield J.F."/>
        </authorList>
    </citation>
    <scope>NUCLEOTIDE SEQUENCE [LARGE SCALE GENOMIC DNA]</scope>
</reference>
<dbReference type="STRING" id="1798650.A2945_03250"/>
<protein>
    <recommendedName>
        <fullName evidence="1">Predicted 3'-5' exonuclease PolB-like domain-containing protein</fullName>
    </recommendedName>
</protein>
<dbReference type="EMBL" id="MHLA01000014">
    <property type="protein sequence ID" value="OGY99636.1"/>
    <property type="molecule type" value="Genomic_DNA"/>
</dbReference>
<dbReference type="Proteomes" id="UP000178880">
    <property type="component" value="Unassembled WGS sequence"/>
</dbReference>
<feature type="domain" description="Predicted 3'-5' exonuclease PolB-like" evidence="1">
    <location>
        <begin position="98"/>
        <end position="233"/>
    </location>
</feature>
<evidence type="ECO:0000313" key="3">
    <source>
        <dbReference type="Proteomes" id="UP000178880"/>
    </source>
</evidence>
<dbReference type="Pfam" id="PF10108">
    <property type="entry name" value="DNA_pol_B_exo2"/>
    <property type="match status" value="1"/>
</dbReference>
<evidence type="ECO:0000313" key="2">
    <source>
        <dbReference type="EMBL" id="OGY99636.1"/>
    </source>
</evidence>
<dbReference type="SUPFAM" id="SSF53098">
    <property type="entry name" value="Ribonuclease H-like"/>
    <property type="match status" value="1"/>
</dbReference>
<comment type="caution">
    <text evidence="2">The sequence shown here is derived from an EMBL/GenBank/DDBJ whole genome shotgun (WGS) entry which is preliminary data.</text>
</comment>
<accession>A0A1G2CEI3</accession>
<proteinExistence type="predicted"/>
<sequence length="239" mass="27256">MANQQKLIIDIETVGEDFNALDHATQEALTRWIKKESDSDEEYQVALEELKNGLGFSPLTGEIVAIGVLDYYKDEGVVYYQAPGEKAKESKEGNMTFKPMGEKEMLQKFWEGATKYQHFITFNGRGFDAPFLMVRSAVHGIRPTKDLMRGRYLYQHSPDAVHIDLQDQLTFYGATRRKGGLHLWSRAFGIESPKASGVTGDDVGRLFKEKKYLDIAKYNVGDLRATKALYEKWESYLSF</sequence>
<name>A0A1G2CEI3_9BACT</name>
<dbReference type="GO" id="GO:0003676">
    <property type="term" value="F:nucleic acid binding"/>
    <property type="evidence" value="ECO:0007669"/>
    <property type="project" value="InterPro"/>
</dbReference>
<dbReference type="InterPro" id="IPR012337">
    <property type="entry name" value="RNaseH-like_sf"/>
</dbReference>